<dbReference type="PROSITE" id="PS50011">
    <property type="entry name" value="PROTEIN_KINASE_DOM"/>
    <property type="match status" value="1"/>
</dbReference>
<dbReference type="SUPFAM" id="SSF56112">
    <property type="entry name" value="Protein kinase-like (PK-like)"/>
    <property type="match status" value="1"/>
</dbReference>
<reference evidence="2" key="1">
    <citation type="submission" date="2020-05" db="EMBL/GenBank/DDBJ databases">
        <title>Mycena genomes resolve the evolution of fungal bioluminescence.</title>
        <authorList>
            <person name="Tsai I.J."/>
        </authorList>
    </citation>
    <scope>NUCLEOTIDE SEQUENCE</scope>
    <source>
        <strain evidence="2">110903Hualien_Pintung</strain>
    </source>
</reference>
<accession>A0A8H6SBC5</accession>
<feature type="domain" description="Protein kinase" evidence="1">
    <location>
        <begin position="44"/>
        <end position="296"/>
    </location>
</feature>
<dbReference type="OrthoDB" id="5987198at2759"/>
<gene>
    <name evidence="2" type="ORF">HMN09_01109200</name>
</gene>
<dbReference type="InterPro" id="IPR011009">
    <property type="entry name" value="Kinase-like_dom_sf"/>
</dbReference>
<evidence type="ECO:0000313" key="2">
    <source>
        <dbReference type="EMBL" id="KAF7296390.1"/>
    </source>
</evidence>
<proteinExistence type="predicted"/>
<dbReference type="EMBL" id="JACAZE010000017">
    <property type="protein sequence ID" value="KAF7296390.1"/>
    <property type="molecule type" value="Genomic_DNA"/>
</dbReference>
<dbReference type="InterPro" id="IPR000719">
    <property type="entry name" value="Prot_kinase_dom"/>
</dbReference>
<protein>
    <submittedName>
        <fullName evidence="2">Protein kinase domain-containing protein</fullName>
    </submittedName>
</protein>
<organism evidence="2 3">
    <name type="scientific">Mycena chlorophos</name>
    <name type="common">Agaric fungus</name>
    <name type="synonym">Agaricus chlorophos</name>
    <dbReference type="NCBI Taxonomy" id="658473"/>
    <lineage>
        <taxon>Eukaryota</taxon>
        <taxon>Fungi</taxon>
        <taxon>Dikarya</taxon>
        <taxon>Basidiomycota</taxon>
        <taxon>Agaricomycotina</taxon>
        <taxon>Agaricomycetes</taxon>
        <taxon>Agaricomycetidae</taxon>
        <taxon>Agaricales</taxon>
        <taxon>Marasmiineae</taxon>
        <taxon>Mycenaceae</taxon>
        <taxon>Mycena</taxon>
    </lineage>
</organism>
<sequence length="296" mass="34910">MQVIRSARSWLYQSELFWFDNREWLEEKGYVLRPRYQRDWVPSYERVSEMPLKEDGQLWIRSHLMDAEKKTSESSSNVDAKSRFVVLKRLRAGSEELNITTELCGPNNPKQNHPLNHCVPVLDVISRYLPAYLPRPEHPEWTIVVLPLLRQVDDPKLRTVGEAVELFRQMFQGLKFIHDQNIAHRDCGKVNVMMDATPLYTTDWHPVKQGRKRDWTGPIRPSYTRTQKPVKYYFIDFGYSKQYSTHTGVKEIPSVHAGGDETVPEYLRQKRALRSLQNRRLPRWQSYPTRLRDGTA</sequence>
<evidence type="ECO:0000313" key="3">
    <source>
        <dbReference type="Proteomes" id="UP000613580"/>
    </source>
</evidence>
<comment type="caution">
    <text evidence="2">The sequence shown here is derived from an EMBL/GenBank/DDBJ whole genome shotgun (WGS) entry which is preliminary data.</text>
</comment>
<evidence type="ECO:0000259" key="1">
    <source>
        <dbReference type="PROSITE" id="PS50011"/>
    </source>
</evidence>
<dbReference type="GO" id="GO:0005524">
    <property type="term" value="F:ATP binding"/>
    <property type="evidence" value="ECO:0007669"/>
    <property type="project" value="InterPro"/>
</dbReference>
<dbReference type="GO" id="GO:0004672">
    <property type="term" value="F:protein kinase activity"/>
    <property type="evidence" value="ECO:0007669"/>
    <property type="project" value="InterPro"/>
</dbReference>
<dbReference type="AlphaFoldDB" id="A0A8H6SBC5"/>
<dbReference type="Gene3D" id="1.10.510.10">
    <property type="entry name" value="Transferase(Phosphotransferase) domain 1"/>
    <property type="match status" value="1"/>
</dbReference>
<name>A0A8H6SBC5_MYCCL</name>
<keyword evidence="3" id="KW-1185">Reference proteome</keyword>
<keyword evidence="2" id="KW-0808">Transferase</keyword>
<dbReference type="Proteomes" id="UP000613580">
    <property type="component" value="Unassembled WGS sequence"/>
</dbReference>
<keyword evidence="2" id="KW-0418">Kinase</keyword>